<sequence>MFVYSSSAVPLKSSNPIFPSDSLSKSGNVPRRCTLPLVSTDGRFGGVLWSREISRVSLGNAFKNAKKSDATNRKVDVSSSTKSLS</sequence>
<name>A0AAD5MNC1_PARTN</name>
<protein>
    <submittedName>
        <fullName evidence="1">Uncharacterized protein</fullName>
    </submittedName>
</protein>
<keyword evidence="2" id="KW-1185">Reference proteome</keyword>
<evidence type="ECO:0000313" key="2">
    <source>
        <dbReference type="Proteomes" id="UP001196413"/>
    </source>
</evidence>
<dbReference type="AlphaFoldDB" id="A0AAD5MNC1"/>
<organism evidence="1 2">
    <name type="scientific">Parelaphostrongylus tenuis</name>
    <name type="common">Meningeal worm</name>
    <dbReference type="NCBI Taxonomy" id="148309"/>
    <lineage>
        <taxon>Eukaryota</taxon>
        <taxon>Metazoa</taxon>
        <taxon>Ecdysozoa</taxon>
        <taxon>Nematoda</taxon>
        <taxon>Chromadorea</taxon>
        <taxon>Rhabditida</taxon>
        <taxon>Rhabditina</taxon>
        <taxon>Rhabditomorpha</taxon>
        <taxon>Strongyloidea</taxon>
        <taxon>Metastrongylidae</taxon>
        <taxon>Parelaphostrongylus</taxon>
    </lineage>
</organism>
<accession>A0AAD5MNC1</accession>
<gene>
    <name evidence="1" type="ORF">KIN20_018658</name>
</gene>
<comment type="caution">
    <text evidence="1">The sequence shown here is derived from an EMBL/GenBank/DDBJ whole genome shotgun (WGS) entry which is preliminary data.</text>
</comment>
<reference evidence="1" key="1">
    <citation type="submission" date="2021-06" db="EMBL/GenBank/DDBJ databases">
        <title>Parelaphostrongylus tenuis whole genome reference sequence.</title>
        <authorList>
            <person name="Garwood T.J."/>
            <person name="Larsen P.A."/>
            <person name="Fountain-Jones N.M."/>
            <person name="Garbe J.R."/>
            <person name="Macchietto M.G."/>
            <person name="Kania S.A."/>
            <person name="Gerhold R.W."/>
            <person name="Richards J.E."/>
            <person name="Wolf T.M."/>
        </authorList>
    </citation>
    <scope>NUCLEOTIDE SEQUENCE</scope>
    <source>
        <strain evidence="1">MNPRO001-30</strain>
        <tissue evidence="1">Meninges</tissue>
    </source>
</reference>
<dbReference type="EMBL" id="JAHQIW010003718">
    <property type="protein sequence ID" value="KAJ1359843.1"/>
    <property type="molecule type" value="Genomic_DNA"/>
</dbReference>
<evidence type="ECO:0000313" key="1">
    <source>
        <dbReference type="EMBL" id="KAJ1359843.1"/>
    </source>
</evidence>
<dbReference type="Proteomes" id="UP001196413">
    <property type="component" value="Unassembled WGS sequence"/>
</dbReference>
<proteinExistence type="predicted"/>